<protein>
    <submittedName>
        <fullName evidence="1">Peptidase</fullName>
    </submittedName>
</protein>
<dbReference type="Proteomes" id="UP000034044">
    <property type="component" value="Unassembled WGS sequence"/>
</dbReference>
<comment type="caution">
    <text evidence="1">The sequence shown here is derived from an EMBL/GenBank/DDBJ whole genome shotgun (WGS) entry which is preliminary data.</text>
</comment>
<gene>
    <name evidence="1" type="ORF">US36_C0003G0001</name>
</gene>
<dbReference type="AlphaFoldDB" id="A0A0G0FZC9"/>
<evidence type="ECO:0000313" key="2">
    <source>
        <dbReference type="Proteomes" id="UP000034044"/>
    </source>
</evidence>
<organism evidence="1 2">
    <name type="scientific">Candidatus Wolfebacteria bacterium GW2011_GWC1_37_10</name>
    <dbReference type="NCBI Taxonomy" id="1619010"/>
    <lineage>
        <taxon>Bacteria</taxon>
        <taxon>Candidatus Wolfeibacteriota</taxon>
    </lineage>
</organism>
<evidence type="ECO:0000313" key="1">
    <source>
        <dbReference type="EMBL" id="KKQ23167.1"/>
    </source>
</evidence>
<sequence length="99" mass="11138">MIKFATLFIFCAIVALALFFYSLKQKASLPIFQTNDPMFVDEGVIGDDLNELSIEKLRQGRYSGSDIVVEETLAPGSNYKRYIVSYKSEGLKIYALLTV</sequence>
<dbReference type="EMBL" id="LBSR01000003">
    <property type="protein sequence ID" value="KKQ23167.1"/>
    <property type="molecule type" value="Genomic_DNA"/>
</dbReference>
<accession>A0A0G0FZC9</accession>
<feature type="non-terminal residue" evidence="1">
    <location>
        <position position="99"/>
    </location>
</feature>
<proteinExistence type="predicted"/>
<name>A0A0G0FZC9_9BACT</name>
<reference evidence="1 2" key="1">
    <citation type="journal article" date="2015" name="Nature">
        <title>rRNA introns, odd ribosomes, and small enigmatic genomes across a large radiation of phyla.</title>
        <authorList>
            <person name="Brown C.T."/>
            <person name="Hug L.A."/>
            <person name="Thomas B.C."/>
            <person name="Sharon I."/>
            <person name="Castelle C.J."/>
            <person name="Singh A."/>
            <person name="Wilkins M.J."/>
            <person name="Williams K.H."/>
            <person name="Banfield J.F."/>
        </authorList>
    </citation>
    <scope>NUCLEOTIDE SEQUENCE [LARGE SCALE GENOMIC DNA]</scope>
</reference>